<comment type="subunit">
    <text evidence="8">Component of the translation initiation factor 2B (eIF2B) complex which is a heterodecamer of two sets of five different subunits: alpha, beta, gamma, delta and epsilon. Subunits alpha, beta and delta comprise a regulatory subcomplex and subunits epsilon and gamma comprise a catalytic subcomplex. Within the complex, the hexameric regulatory complex resides at the center, with the two heterodimeric catalytic subcomplexes bound on opposite sides.</text>
</comment>
<dbReference type="PANTHER" id="PTHR45859:SF1">
    <property type="entry name" value="TRANSLATION INITIATION FACTOR EIF-2B SUBUNIT BETA"/>
    <property type="match status" value="1"/>
</dbReference>
<dbReference type="InterPro" id="IPR037171">
    <property type="entry name" value="NagB/RpiA_transferase-like"/>
</dbReference>
<comment type="subcellular location">
    <subcellularLocation>
        <location evidence="1">Cytoplasm</location>
        <location evidence="1">Cytosol</location>
    </subcellularLocation>
</comment>
<protein>
    <recommendedName>
        <fullName evidence="6">Translation initiation factor eIF2B subunit beta</fullName>
    </recommendedName>
    <alternativeName>
        <fullName evidence="7">eIF2B GDP-GTP exchange factor subunit beta</fullName>
    </alternativeName>
</protein>
<name>A0A1X7UFA5_AMPQE</name>
<evidence type="ECO:0000256" key="6">
    <source>
        <dbReference type="ARBA" id="ARBA00044122"/>
    </source>
</evidence>
<organism evidence="10">
    <name type="scientific">Amphimedon queenslandica</name>
    <name type="common">Sponge</name>
    <dbReference type="NCBI Taxonomy" id="400682"/>
    <lineage>
        <taxon>Eukaryota</taxon>
        <taxon>Metazoa</taxon>
        <taxon>Porifera</taxon>
        <taxon>Demospongiae</taxon>
        <taxon>Heteroscleromorpha</taxon>
        <taxon>Haplosclerida</taxon>
        <taxon>Niphatidae</taxon>
        <taxon>Amphimedon</taxon>
    </lineage>
</organism>
<evidence type="ECO:0000256" key="4">
    <source>
        <dbReference type="ARBA" id="ARBA00022540"/>
    </source>
</evidence>
<dbReference type="KEGG" id="aqu:100640884"/>
<evidence type="ECO:0000256" key="7">
    <source>
        <dbReference type="ARBA" id="ARBA00044228"/>
    </source>
</evidence>
<dbReference type="STRING" id="400682.A0A1X7UFA5"/>
<reference evidence="10" key="2">
    <citation type="submission" date="2017-05" db="UniProtKB">
        <authorList>
            <consortium name="EnsemblMetazoa"/>
        </authorList>
    </citation>
    <scope>IDENTIFICATION</scope>
</reference>
<dbReference type="FunFam" id="3.40.50.10470:FF:000009">
    <property type="entry name" value="Translation initiation factor eIF2B subunit"/>
    <property type="match status" value="1"/>
</dbReference>
<keyword evidence="11" id="KW-1185">Reference proteome</keyword>
<dbReference type="GO" id="GO:0005085">
    <property type="term" value="F:guanyl-nucleotide exchange factor activity"/>
    <property type="evidence" value="ECO:0007669"/>
    <property type="project" value="TreeGrafter"/>
</dbReference>
<gene>
    <name evidence="10" type="primary">100640884</name>
</gene>
<dbReference type="InterPro" id="IPR042529">
    <property type="entry name" value="IF_2B-like_C"/>
</dbReference>
<dbReference type="GO" id="GO:0003743">
    <property type="term" value="F:translation initiation factor activity"/>
    <property type="evidence" value="ECO:0007669"/>
    <property type="project" value="UniProtKB-KW"/>
</dbReference>
<dbReference type="InterPro" id="IPR051855">
    <property type="entry name" value="eIF2B_beta_subunit"/>
</dbReference>
<evidence type="ECO:0000256" key="5">
    <source>
        <dbReference type="ARBA" id="ARBA00022917"/>
    </source>
</evidence>
<evidence type="ECO:0000256" key="2">
    <source>
        <dbReference type="ARBA" id="ARBA00007251"/>
    </source>
</evidence>
<dbReference type="eggNOG" id="KOG1465">
    <property type="taxonomic scope" value="Eukaryota"/>
</dbReference>
<dbReference type="GO" id="GO:0005851">
    <property type="term" value="C:eukaryotic translation initiation factor 2B complex"/>
    <property type="evidence" value="ECO:0007669"/>
    <property type="project" value="UniProtKB-ARBA"/>
</dbReference>
<dbReference type="SUPFAM" id="SSF100950">
    <property type="entry name" value="NagB/RpiA/CoA transferase-like"/>
    <property type="match status" value="1"/>
</dbReference>
<dbReference type="AlphaFoldDB" id="A0A1X7UFA5"/>
<keyword evidence="4" id="KW-0396">Initiation factor</keyword>
<dbReference type="OrthoDB" id="269919at2759"/>
<dbReference type="EnsemblMetazoa" id="XM_003388042.3">
    <property type="protein sequence ID" value="XP_003388090.1"/>
    <property type="gene ID" value="LOC100640884"/>
</dbReference>
<evidence type="ECO:0000256" key="1">
    <source>
        <dbReference type="ARBA" id="ARBA00004514"/>
    </source>
</evidence>
<accession>A0A1X7UFA5</accession>
<evidence type="ECO:0000256" key="9">
    <source>
        <dbReference type="RuleBase" id="RU003814"/>
    </source>
</evidence>
<dbReference type="GO" id="GO:0005829">
    <property type="term" value="C:cytosol"/>
    <property type="evidence" value="ECO:0007669"/>
    <property type="project" value="UniProtKB-SubCell"/>
</dbReference>
<sequence length="349" mass="38685">MASEEVEQKVQIFLTYLIQKKFTSTYDLAQKTVLLLRDIISKSKWANPRELMERVREDGKRIITAQAGENVVCNMVRRVLKIIREELVRCLRGSDSESMDLKDSLHTMLKGGEDYDDLSKPVPNLKGAVIEAIHELLGEMEESASNIAAQALDHIHSNEVIMTSGHSKTVEAFLKGAARKRKFQVIVAESSPSYQGQKLARNLAEAKIETTVITDSAVFALMSRVNKVIIGTHTVMADGGLKALNGAHALTLAAKHHSVPVIVCAAMFKLSPKFLCSYDQDTFNKIVSPHDILGFTEADLVSKVHVQNPVFDYVPPDLINLFISNIGGNAPSYVYRLISELYDDDDSDL</sequence>
<keyword evidence="3" id="KW-0963">Cytoplasm</keyword>
<reference evidence="11" key="1">
    <citation type="journal article" date="2010" name="Nature">
        <title>The Amphimedon queenslandica genome and the evolution of animal complexity.</title>
        <authorList>
            <person name="Srivastava M."/>
            <person name="Simakov O."/>
            <person name="Chapman J."/>
            <person name="Fahey B."/>
            <person name="Gauthier M.E."/>
            <person name="Mitros T."/>
            <person name="Richards G.S."/>
            <person name="Conaco C."/>
            <person name="Dacre M."/>
            <person name="Hellsten U."/>
            <person name="Larroux C."/>
            <person name="Putnam N.H."/>
            <person name="Stanke M."/>
            <person name="Adamska M."/>
            <person name="Darling A."/>
            <person name="Degnan S.M."/>
            <person name="Oakley T.H."/>
            <person name="Plachetzki D.C."/>
            <person name="Zhai Y."/>
            <person name="Adamski M."/>
            <person name="Calcino A."/>
            <person name="Cummins S.F."/>
            <person name="Goodstein D.M."/>
            <person name="Harris C."/>
            <person name="Jackson D.J."/>
            <person name="Leys S.P."/>
            <person name="Shu S."/>
            <person name="Woodcroft B.J."/>
            <person name="Vervoort M."/>
            <person name="Kosik K.S."/>
            <person name="Manning G."/>
            <person name="Degnan B.M."/>
            <person name="Rokhsar D.S."/>
        </authorList>
    </citation>
    <scope>NUCLEOTIDE SEQUENCE [LARGE SCALE GENOMIC DNA]</scope>
</reference>
<evidence type="ECO:0000256" key="8">
    <source>
        <dbReference type="ARBA" id="ARBA00046432"/>
    </source>
</evidence>
<dbReference type="EnsemblMetazoa" id="Aqu2.1.26639_001">
    <property type="protein sequence ID" value="Aqu2.1.26639_001"/>
    <property type="gene ID" value="Aqu2.1.26639"/>
</dbReference>
<comment type="similarity">
    <text evidence="2 9">Belongs to the eIF-2B alpha/beta/delta subunits family.</text>
</comment>
<keyword evidence="5" id="KW-0648">Protein biosynthesis</keyword>
<evidence type="ECO:0000313" key="10">
    <source>
        <dbReference type="EnsemblMetazoa" id="Aqu2.1.26639_001"/>
    </source>
</evidence>
<dbReference type="InterPro" id="IPR000649">
    <property type="entry name" value="IF-2B-related"/>
</dbReference>
<dbReference type="OMA" id="SHSCAVA"/>
<proteinExistence type="inferred from homology"/>
<dbReference type="Proteomes" id="UP000007879">
    <property type="component" value="Unassembled WGS sequence"/>
</dbReference>
<evidence type="ECO:0000256" key="3">
    <source>
        <dbReference type="ARBA" id="ARBA00022490"/>
    </source>
</evidence>
<dbReference type="Gene3D" id="3.40.50.10470">
    <property type="entry name" value="Translation initiation factor eif-2b, domain 2"/>
    <property type="match status" value="1"/>
</dbReference>
<dbReference type="PANTHER" id="PTHR45859">
    <property type="entry name" value="TRANSLATION INITIATION FACTOR EIF-2B SUBUNIT BETA"/>
    <property type="match status" value="1"/>
</dbReference>
<evidence type="ECO:0000313" key="11">
    <source>
        <dbReference type="Proteomes" id="UP000007879"/>
    </source>
</evidence>
<dbReference type="InParanoid" id="A0A1X7UFA5"/>
<dbReference type="Pfam" id="PF01008">
    <property type="entry name" value="IF-2B"/>
    <property type="match status" value="1"/>
</dbReference>